<proteinExistence type="predicted"/>
<keyword evidence="2" id="KW-1185">Reference proteome</keyword>
<dbReference type="EMBL" id="JANBPG010001991">
    <property type="protein sequence ID" value="KAJ1887444.1"/>
    <property type="molecule type" value="Genomic_DNA"/>
</dbReference>
<dbReference type="Proteomes" id="UP001150581">
    <property type="component" value="Unassembled WGS sequence"/>
</dbReference>
<sequence>LGTPFAITVDFDTAKDDTVTLRERDTTKQIRASIDEVVDLVKNLVLGNTTWDDALSKYPSVNDTAAAADEE</sequence>
<evidence type="ECO:0000313" key="1">
    <source>
        <dbReference type="EMBL" id="KAJ1887444.1"/>
    </source>
</evidence>
<name>A0ACC1I462_9FUNG</name>
<protein>
    <submittedName>
        <fullName evidence="1">Uncharacterized protein</fullName>
    </submittedName>
</protein>
<reference evidence="1" key="1">
    <citation type="submission" date="2022-07" db="EMBL/GenBank/DDBJ databases">
        <title>Phylogenomic reconstructions and comparative analyses of Kickxellomycotina fungi.</title>
        <authorList>
            <person name="Reynolds N.K."/>
            <person name="Stajich J.E."/>
            <person name="Barry K."/>
            <person name="Grigoriev I.V."/>
            <person name="Crous P."/>
            <person name="Smith M.E."/>
        </authorList>
    </citation>
    <scope>NUCLEOTIDE SEQUENCE</scope>
    <source>
        <strain evidence="1">Benny 63K</strain>
    </source>
</reference>
<feature type="non-terminal residue" evidence="1">
    <location>
        <position position="1"/>
    </location>
</feature>
<organism evidence="1 2">
    <name type="scientific">Kickxella alabastrina</name>
    <dbReference type="NCBI Taxonomy" id="61397"/>
    <lineage>
        <taxon>Eukaryota</taxon>
        <taxon>Fungi</taxon>
        <taxon>Fungi incertae sedis</taxon>
        <taxon>Zoopagomycota</taxon>
        <taxon>Kickxellomycotina</taxon>
        <taxon>Kickxellomycetes</taxon>
        <taxon>Kickxellales</taxon>
        <taxon>Kickxellaceae</taxon>
        <taxon>Kickxella</taxon>
    </lineage>
</organism>
<gene>
    <name evidence="1" type="ORF">LPJ66_009113</name>
</gene>
<accession>A0ACC1I462</accession>
<evidence type="ECO:0000313" key="2">
    <source>
        <dbReference type="Proteomes" id="UP001150581"/>
    </source>
</evidence>
<comment type="caution">
    <text evidence="1">The sequence shown here is derived from an EMBL/GenBank/DDBJ whole genome shotgun (WGS) entry which is preliminary data.</text>
</comment>